<dbReference type="InterPro" id="IPR044698">
    <property type="entry name" value="VKOR/LTO1"/>
</dbReference>
<evidence type="ECO:0000256" key="7">
    <source>
        <dbReference type="ARBA" id="ARBA00023136"/>
    </source>
</evidence>
<keyword evidence="4" id="KW-0874">Quinone</keyword>
<feature type="signal peptide" evidence="11">
    <location>
        <begin position="1"/>
        <end position="26"/>
    </location>
</feature>
<comment type="subcellular location">
    <subcellularLocation>
        <location evidence="1">Membrane</location>
        <topology evidence="1">Multi-pass membrane protein</topology>
    </subcellularLocation>
</comment>
<feature type="transmembrane region" description="Helical" evidence="10">
    <location>
        <begin position="285"/>
        <end position="303"/>
    </location>
</feature>
<sequence length="349" mass="38213">MKHRILSLMILAQLWGCFVAVSSAMAKAPTVYAALFYSPTCSHCAKLDREFLSPLQNKYGNKLVIVRVNIISAAGINIYEKALERFKVPENRIGVPALVIGDTFLMGTAEIPGKLPGLIDEALSKGGIDMPDFQGLYQMYFEQRDINLKNFSIWQLMIYKFKQDVVANGIAVLILAVMIVSMIAALVIPLSSVKAPKVLTIFPSWIIPLLVAIGLATAVYLSYVEVSEMRAFCGPVGNCNAVQNSPYAKLFGILPIPILGIIGYTAILAVWIFQQLRPASLNRSAQLILWGLSFISVLFSSYLTFLEPFVIGATCAFCLTSAVVVTMILWASILPTRKVMRMHGDGGGH</sequence>
<evidence type="ECO:0000256" key="4">
    <source>
        <dbReference type="ARBA" id="ARBA00022719"/>
    </source>
</evidence>
<dbReference type="PANTHER" id="PTHR34573:SF1">
    <property type="entry name" value="VITAMIN K EPOXIDE REDUCTASE DOMAIN-CONTAINING PROTEIN"/>
    <property type="match status" value="1"/>
</dbReference>
<dbReference type="InterPro" id="IPR038354">
    <property type="entry name" value="VKOR_sf"/>
</dbReference>
<protein>
    <submittedName>
        <fullName evidence="13">Uncharacterized membrane protein</fullName>
    </submittedName>
</protein>
<evidence type="ECO:0000256" key="11">
    <source>
        <dbReference type="SAM" id="SignalP"/>
    </source>
</evidence>
<evidence type="ECO:0000256" key="1">
    <source>
        <dbReference type="ARBA" id="ARBA00004141"/>
    </source>
</evidence>
<evidence type="ECO:0000256" key="2">
    <source>
        <dbReference type="ARBA" id="ARBA00006214"/>
    </source>
</evidence>
<evidence type="ECO:0000313" key="13">
    <source>
        <dbReference type="EMBL" id="SEM61579.1"/>
    </source>
</evidence>
<dbReference type="CDD" id="cd12916">
    <property type="entry name" value="VKOR_1"/>
    <property type="match status" value="1"/>
</dbReference>
<feature type="transmembrane region" description="Helical" evidence="10">
    <location>
        <begin position="200"/>
        <end position="221"/>
    </location>
</feature>
<dbReference type="RefSeq" id="WP_093884347.1">
    <property type="nucleotide sequence ID" value="NZ_FOBS01000027.1"/>
</dbReference>
<feature type="transmembrane region" description="Helical" evidence="10">
    <location>
        <begin position="250"/>
        <end position="273"/>
    </location>
</feature>
<organism evidence="13 14">
    <name type="scientific">Syntrophus gentianae</name>
    <dbReference type="NCBI Taxonomy" id="43775"/>
    <lineage>
        <taxon>Bacteria</taxon>
        <taxon>Pseudomonadati</taxon>
        <taxon>Thermodesulfobacteriota</taxon>
        <taxon>Syntrophia</taxon>
        <taxon>Syntrophales</taxon>
        <taxon>Syntrophaceae</taxon>
        <taxon>Syntrophus</taxon>
    </lineage>
</organism>
<evidence type="ECO:0000256" key="3">
    <source>
        <dbReference type="ARBA" id="ARBA00022692"/>
    </source>
</evidence>
<dbReference type="Proteomes" id="UP000198744">
    <property type="component" value="Unassembled WGS sequence"/>
</dbReference>
<dbReference type="SUPFAM" id="SSF52833">
    <property type="entry name" value="Thioredoxin-like"/>
    <property type="match status" value="1"/>
</dbReference>
<feature type="transmembrane region" description="Helical" evidence="10">
    <location>
        <begin position="309"/>
        <end position="333"/>
    </location>
</feature>
<keyword evidence="14" id="KW-1185">Reference proteome</keyword>
<evidence type="ECO:0000256" key="6">
    <source>
        <dbReference type="ARBA" id="ARBA00023002"/>
    </source>
</evidence>
<feature type="transmembrane region" description="Helical" evidence="10">
    <location>
        <begin position="165"/>
        <end position="188"/>
    </location>
</feature>
<dbReference type="GO" id="GO:0048038">
    <property type="term" value="F:quinone binding"/>
    <property type="evidence" value="ECO:0007669"/>
    <property type="project" value="UniProtKB-KW"/>
</dbReference>
<evidence type="ECO:0000256" key="9">
    <source>
        <dbReference type="ARBA" id="ARBA00023284"/>
    </source>
</evidence>
<evidence type="ECO:0000256" key="10">
    <source>
        <dbReference type="SAM" id="Phobius"/>
    </source>
</evidence>
<feature type="chain" id="PRO_5011771936" evidence="11">
    <location>
        <begin position="27"/>
        <end position="349"/>
    </location>
</feature>
<dbReference type="GO" id="GO:0016491">
    <property type="term" value="F:oxidoreductase activity"/>
    <property type="evidence" value="ECO:0007669"/>
    <property type="project" value="UniProtKB-KW"/>
</dbReference>
<evidence type="ECO:0000256" key="5">
    <source>
        <dbReference type="ARBA" id="ARBA00022989"/>
    </source>
</evidence>
<feature type="domain" description="Vitamin K epoxide reductase" evidence="12">
    <location>
        <begin position="200"/>
        <end position="336"/>
    </location>
</feature>
<evidence type="ECO:0000313" key="14">
    <source>
        <dbReference type="Proteomes" id="UP000198744"/>
    </source>
</evidence>
<name>A0A1H7ZVP4_9BACT</name>
<keyword evidence="7 10" id="KW-0472">Membrane</keyword>
<keyword evidence="9" id="KW-0676">Redox-active center</keyword>
<dbReference type="Gene3D" id="3.40.30.10">
    <property type="entry name" value="Glutaredoxin"/>
    <property type="match status" value="1"/>
</dbReference>
<keyword evidence="8" id="KW-1015">Disulfide bond</keyword>
<dbReference type="PANTHER" id="PTHR34573">
    <property type="entry name" value="VKC DOMAIN-CONTAINING PROTEIN"/>
    <property type="match status" value="1"/>
</dbReference>
<comment type="similarity">
    <text evidence="2">Belongs to the VKOR family.</text>
</comment>
<dbReference type="InterPro" id="IPR036249">
    <property type="entry name" value="Thioredoxin-like_sf"/>
</dbReference>
<accession>A0A1H7ZVP4</accession>
<dbReference type="STRING" id="43775.SAMN04489760_1274"/>
<keyword evidence="6" id="KW-0560">Oxidoreductase</keyword>
<evidence type="ECO:0000256" key="8">
    <source>
        <dbReference type="ARBA" id="ARBA00023157"/>
    </source>
</evidence>
<reference evidence="13 14" key="1">
    <citation type="submission" date="2016-10" db="EMBL/GenBank/DDBJ databases">
        <authorList>
            <person name="de Groot N.N."/>
        </authorList>
    </citation>
    <scope>NUCLEOTIDE SEQUENCE [LARGE SCALE GENOMIC DNA]</scope>
    <source>
        <strain evidence="13 14">DSM 8423</strain>
    </source>
</reference>
<dbReference type="GO" id="GO:0016020">
    <property type="term" value="C:membrane"/>
    <property type="evidence" value="ECO:0007669"/>
    <property type="project" value="UniProtKB-SubCell"/>
</dbReference>
<dbReference type="Pfam" id="PF07884">
    <property type="entry name" value="VKOR"/>
    <property type="match status" value="1"/>
</dbReference>
<dbReference type="EMBL" id="FOBS01000027">
    <property type="protein sequence ID" value="SEM61579.1"/>
    <property type="molecule type" value="Genomic_DNA"/>
</dbReference>
<dbReference type="AlphaFoldDB" id="A0A1H7ZVP4"/>
<keyword evidence="3 10" id="KW-0812">Transmembrane</keyword>
<keyword evidence="11" id="KW-0732">Signal</keyword>
<proteinExistence type="inferred from homology"/>
<dbReference type="SMART" id="SM00756">
    <property type="entry name" value="VKc"/>
    <property type="match status" value="1"/>
</dbReference>
<dbReference type="OrthoDB" id="9783799at2"/>
<gene>
    <name evidence="13" type="ORF">SAMN04489760_1274</name>
</gene>
<evidence type="ECO:0000259" key="12">
    <source>
        <dbReference type="SMART" id="SM00756"/>
    </source>
</evidence>
<keyword evidence="5 10" id="KW-1133">Transmembrane helix</keyword>
<dbReference type="InterPro" id="IPR012932">
    <property type="entry name" value="VKOR"/>
</dbReference>
<dbReference type="Gene3D" id="1.20.1440.130">
    <property type="entry name" value="VKOR domain"/>
    <property type="match status" value="1"/>
</dbReference>